<gene>
    <name evidence="1" type="ORF">L210DRAFT_3502496</name>
</gene>
<comment type="caution">
    <text evidence="1">The sequence shown here is derived from an EMBL/GenBank/DDBJ whole genome shotgun (WGS) entry which is preliminary data.</text>
</comment>
<dbReference type="AlphaFoldDB" id="A0AAD4GI08"/>
<protein>
    <submittedName>
        <fullName evidence="1">Uncharacterized protein</fullName>
    </submittedName>
</protein>
<organism evidence="1 2">
    <name type="scientific">Boletus edulis BED1</name>
    <dbReference type="NCBI Taxonomy" id="1328754"/>
    <lineage>
        <taxon>Eukaryota</taxon>
        <taxon>Fungi</taxon>
        <taxon>Dikarya</taxon>
        <taxon>Basidiomycota</taxon>
        <taxon>Agaricomycotina</taxon>
        <taxon>Agaricomycetes</taxon>
        <taxon>Agaricomycetidae</taxon>
        <taxon>Boletales</taxon>
        <taxon>Boletineae</taxon>
        <taxon>Boletaceae</taxon>
        <taxon>Boletoideae</taxon>
        <taxon>Boletus</taxon>
    </lineage>
</organism>
<evidence type="ECO:0000313" key="1">
    <source>
        <dbReference type="EMBL" id="KAF8443718.1"/>
    </source>
</evidence>
<keyword evidence="2" id="KW-1185">Reference proteome</keyword>
<proteinExistence type="predicted"/>
<reference evidence="1" key="1">
    <citation type="submission" date="2019-10" db="EMBL/GenBank/DDBJ databases">
        <authorList>
            <consortium name="DOE Joint Genome Institute"/>
            <person name="Kuo A."/>
            <person name="Miyauchi S."/>
            <person name="Kiss E."/>
            <person name="Drula E."/>
            <person name="Kohler A."/>
            <person name="Sanchez-Garcia M."/>
            <person name="Andreopoulos B."/>
            <person name="Barry K.W."/>
            <person name="Bonito G."/>
            <person name="Buee M."/>
            <person name="Carver A."/>
            <person name="Chen C."/>
            <person name="Cichocki N."/>
            <person name="Clum A."/>
            <person name="Culley D."/>
            <person name="Crous P.W."/>
            <person name="Fauchery L."/>
            <person name="Girlanda M."/>
            <person name="Hayes R."/>
            <person name="Keri Z."/>
            <person name="LaButti K."/>
            <person name="Lipzen A."/>
            <person name="Lombard V."/>
            <person name="Magnuson J."/>
            <person name="Maillard F."/>
            <person name="Morin E."/>
            <person name="Murat C."/>
            <person name="Nolan M."/>
            <person name="Ohm R."/>
            <person name="Pangilinan J."/>
            <person name="Pereira M."/>
            <person name="Perotto S."/>
            <person name="Peter M."/>
            <person name="Riley R."/>
            <person name="Sitrit Y."/>
            <person name="Stielow B."/>
            <person name="Szollosi G."/>
            <person name="Zifcakova L."/>
            <person name="Stursova M."/>
            <person name="Spatafora J.W."/>
            <person name="Tedersoo L."/>
            <person name="Vaario L.-M."/>
            <person name="Yamada A."/>
            <person name="Yan M."/>
            <person name="Wang P."/>
            <person name="Xu J."/>
            <person name="Bruns T."/>
            <person name="Baldrian P."/>
            <person name="Vilgalys R."/>
            <person name="Henrissat B."/>
            <person name="Grigoriev I.V."/>
            <person name="Hibbett D."/>
            <person name="Nagy L.G."/>
            <person name="Martin F.M."/>
        </authorList>
    </citation>
    <scope>NUCLEOTIDE SEQUENCE</scope>
    <source>
        <strain evidence="1">BED1</strain>
    </source>
</reference>
<dbReference type="Proteomes" id="UP001194468">
    <property type="component" value="Unassembled WGS sequence"/>
</dbReference>
<reference evidence="1" key="2">
    <citation type="journal article" date="2020" name="Nat. Commun.">
        <title>Large-scale genome sequencing of mycorrhizal fungi provides insights into the early evolution of symbiotic traits.</title>
        <authorList>
            <person name="Miyauchi S."/>
            <person name="Kiss E."/>
            <person name="Kuo A."/>
            <person name="Drula E."/>
            <person name="Kohler A."/>
            <person name="Sanchez-Garcia M."/>
            <person name="Morin E."/>
            <person name="Andreopoulos B."/>
            <person name="Barry K.W."/>
            <person name="Bonito G."/>
            <person name="Buee M."/>
            <person name="Carver A."/>
            <person name="Chen C."/>
            <person name="Cichocki N."/>
            <person name="Clum A."/>
            <person name="Culley D."/>
            <person name="Crous P.W."/>
            <person name="Fauchery L."/>
            <person name="Girlanda M."/>
            <person name="Hayes R.D."/>
            <person name="Keri Z."/>
            <person name="LaButti K."/>
            <person name="Lipzen A."/>
            <person name="Lombard V."/>
            <person name="Magnuson J."/>
            <person name="Maillard F."/>
            <person name="Murat C."/>
            <person name="Nolan M."/>
            <person name="Ohm R.A."/>
            <person name="Pangilinan J."/>
            <person name="Pereira M.F."/>
            <person name="Perotto S."/>
            <person name="Peter M."/>
            <person name="Pfister S."/>
            <person name="Riley R."/>
            <person name="Sitrit Y."/>
            <person name="Stielow J.B."/>
            <person name="Szollosi G."/>
            <person name="Zifcakova L."/>
            <person name="Stursova M."/>
            <person name="Spatafora J.W."/>
            <person name="Tedersoo L."/>
            <person name="Vaario L.M."/>
            <person name="Yamada A."/>
            <person name="Yan M."/>
            <person name="Wang P."/>
            <person name="Xu J."/>
            <person name="Bruns T."/>
            <person name="Baldrian P."/>
            <person name="Vilgalys R."/>
            <person name="Dunand C."/>
            <person name="Henrissat B."/>
            <person name="Grigoriev I.V."/>
            <person name="Hibbett D."/>
            <person name="Nagy L.G."/>
            <person name="Martin F.M."/>
        </authorList>
    </citation>
    <scope>NUCLEOTIDE SEQUENCE</scope>
    <source>
        <strain evidence="1">BED1</strain>
    </source>
</reference>
<name>A0AAD4GI08_BOLED</name>
<accession>A0AAD4GI08</accession>
<dbReference type="EMBL" id="WHUW01000007">
    <property type="protein sequence ID" value="KAF8443718.1"/>
    <property type="molecule type" value="Genomic_DNA"/>
</dbReference>
<sequence length="108" mass="11589">MSISFVCLSVIQGSDSLPILASSNHSALVMLKSQCPNWICANKTVLVIMIQATSLRGFPTSLNAMQATGPKPVLGKSQAQATGNWTERNWSKSVLDQLQPVAIGFLKD</sequence>
<evidence type="ECO:0000313" key="2">
    <source>
        <dbReference type="Proteomes" id="UP001194468"/>
    </source>
</evidence>